<evidence type="ECO:0000256" key="2">
    <source>
        <dbReference type="ARBA" id="ARBA00019899"/>
    </source>
</evidence>
<dbReference type="SUPFAM" id="SSF51735">
    <property type="entry name" value="NAD(P)-binding Rossmann-fold domains"/>
    <property type="match status" value="1"/>
</dbReference>
<dbReference type="Proteomes" id="UP001164746">
    <property type="component" value="Chromosome 5"/>
</dbReference>
<evidence type="ECO:0000259" key="5">
    <source>
        <dbReference type="Pfam" id="PF00056"/>
    </source>
</evidence>
<feature type="domain" description="Lactate/malate dehydrogenase C-terminal" evidence="6">
    <location>
        <begin position="288"/>
        <end position="444"/>
    </location>
</feature>
<dbReference type="InterPro" id="IPR015955">
    <property type="entry name" value="Lactate_DH/Glyco_Ohase_4_C"/>
</dbReference>
<dbReference type="InterPro" id="IPR022383">
    <property type="entry name" value="Lactate/malate_DH_C"/>
</dbReference>
<dbReference type="Gene3D" id="3.40.50.720">
    <property type="entry name" value="NAD(P)-binding Rossmann-like Domain"/>
    <property type="match status" value="1"/>
</dbReference>
<evidence type="ECO:0000256" key="3">
    <source>
        <dbReference type="ARBA" id="ARBA00023002"/>
    </source>
</evidence>
<dbReference type="Gene3D" id="3.90.110.10">
    <property type="entry name" value="Lactate dehydrogenase/glycoside hydrolase, family 4, C-terminal"/>
    <property type="match status" value="1"/>
</dbReference>
<dbReference type="Pfam" id="PF02866">
    <property type="entry name" value="Ldh_1_C"/>
    <property type="match status" value="1"/>
</dbReference>
<proteinExistence type="inferred from homology"/>
<dbReference type="EMBL" id="CP111016">
    <property type="protein sequence ID" value="WAR04204.1"/>
    <property type="molecule type" value="Genomic_DNA"/>
</dbReference>
<organism evidence="7 8">
    <name type="scientific">Mya arenaria</name>
    <name type="common">Soft-shell clam</name>
    <dbReference type="NCBI Taxonomy" id="6604"/>
    <lineage>
        <taxon>Eukaryota</taxon>
        <taxon>Metazoa</taxon>
        <taxon>Spiralia</taxon>
        <taxon>Lophotrochozoa</taxon>
        <taxon>Mollusca</taxon>
        <taxon>Bivalvia</taxon>
        <taxon>Autobranchia</taxon>
        <taxon>Heteroconchia</taxon>
        <taxon>Euheterodonta</taxon>
        <taxon>Imparidentia</taxon>
        <taxon>Neoheterodontei</taxon>
        <taxon>Myida</taxon>
        <taxon>Myoidea</taxon>
        <taxon>Myidae</taxon>
        <taxon>Mya</taxon>
    </lineage>
</organism>
<keyword evidence="8" id="KW-1185">Reference proteome</keyword>
<keyword evidence="3" id="KW-0560">Oxidoreductase</keyword>
<evidence type="ECO:0000313" key="7">
    <source>
        <dbReference type="EMBL" id="WAR04204.1"/>
    </source>
</evidence>
<dbReference type="InterPro" id="IPR010945">
    <property type="entry name" value="Malate_DH_type2"/>
</dbReference>
<feature type="compositionally biased region" description="Basic and acidic residues" evidence="4">
    <location>
        <begin position="484"/>
        <end position="520"/>
    </location>
</feature>
<evidence type="ECO:0000256" key="1">
    <source>
        <dbReference type="ARBA" id="ARBA00009613"/>
    </source>
</evidence>
<accession>A0ABY7E702</accession>
<evidence type="ECO:0000313" key="8">
    <source>
        <dbReference type="Proteomes" id="UP001164746"/>
    </source>
</evidence>
<feature type="region of interest" description="Disordered" evidence="4">
    <location>
        <begin position="443"/>
        <end position="520"/>
    </location>
</feature>
<evidence type="ECO:0000256" key="4">
    <source>
        <dbReference type="SAM" id="MobiDB-lite"/>
    </source>
</evidence>
<evidence type="ECO:0000259" key="6">
    <source>
        <dbReference type="Pfam" id="PF02866"/>
    </source>
</evidence>
<name>A0ABY7E702_MYAAR</name>
<dbReference type="PANTHER" id="PTHR23382">
    <property type="entry name" value="MALATE DEHYDROGENASE"/>
    <property type="match status" value="1"/>
</dbReference>
<feature type="compositionally biased region" description="Low complexity" evidence="4">
    <location>
        <begin position="452"/>
        <end position="483"/>
    </location>
</feature>
<protein>
    <recommendedName>
        <fullName evidence="2">Malate dehydrogenase, cytoplasmic</fullName>
    </recommendedName>
</protein>
<gene>
    <name evidence="7" type="ORF">MAR_019573</name>
</gene>
<feature type="domain" description="Lactate/malate dehydrogenase N-terminal" evidence="5">
    <location>
        <begin position="160"/>
        <end position="279"/>
    </location>
</feature>
<dbReference type="InterPro" id="IPR001236">
    <property type="entry name" value="Lactate/malate_DH_N"/>
</dbReference>
<sequence>MAKFVIAGEADCPYYARAELLGDKLAINLPDFKLHKIVKTPDEWREWLSSECQLRGWKHEKSPLVWRELIDRGGKGVLIGGANEFQEYAQGYYGFESSLVSDDMKNIAAENKQLKVEKDKEEADYKALSNPVHVCITNASSNVCYNMMDGLCRGEVLGSGVEMIIHLLDSSDQAEYLDGTKMEVEDLAHGLMKGVVVETDPNVAFKDCSYIVILDEIEQGEKSKDAWIKENHELFVKYAKIIDSVASKSVKVLIAGYGPVNFNASMMIKNTPSIPRQNIVAVSRMVENQAKSVIAERLKINTAGVVDLIIWGNPNGEHYIDLSRSRVHGYDGAIIGPDSFSLSTLEMVFDSKWATTEYLELVKTKKSRTEEALQHPATFSMASAINSTLMHWCNGSPSSQFFSLGVSSEGWYGVPQDLVFSFPVTMHPKGYWIVVQDIDVSEEKELSDEGDATTGGSATEGETTTTGEETASAGEETGTAGEGTQEKTTEEAGKEGTEGGETTDEKTEEPVKSDEQLPTE</sequence>
<dbReference type="SUPFAM" id="SSF56327">
    <property type="entry name" value="LDH C-terminal domain-like"/>
    <property type="match status" value="1"/>
</dbReference>
<dbReference type="Pfam" id="PF00056">
    <property type="entry name" value="Ldh_1_N"/>
    <property type="match status" value="1"/>
</dbReference>
<dbReference type="InterPro" id="IPR036291">
    <property type="entry name" value="NAD(P)-bd_dom_sf"/>
</dbReference>
<reference evidence="7" key="1">
    <citation type="submission" date="2022-11" db="EMBL/GenBank/DDBJ databases">
        <title>Centuries of genome instability and evolution in soft-shell clam transmissible cancer (bioRxiv).</title>
        <authorList>
            <person name="Hart S.F.M."/>
            <person name="Yonemitsu M.A."/>
            <person name="Giersch R.M."/>
            <person name="Beal B.F."/>
            <person name="Arriagada G."/>
            <person name="Davis B.W."/>
            <person name="Ostrander E.A."/>
            <person name="Goff S.P."/>
            <person name="Metzger M.J."/>
        </authorList>
    </citation>
    <scope>NUCLEOTIDE SEQUENCE</scope>
    <source>
        <strain evidence="7">MELC-2E11</strain>
        <tissue evidence="7">Siphon/mantle</tissue>
    </source>
</reference>
<comment type="similarity">
    <text evidence="1">Belongs to the LDH/MDH superfamily. MDH type 2 family.</text>
</comment>